<keyword evidence="1" id="KW-0732">Signal</keyword>
<accession>A0A6I6K468</accession>
<dbReference type="InterPro" id="IPR032342">
    <property type="entry name" value="DUF4861"/>
</dbReference>
<dbReference type="Proteomes" id="UP000428260">
    <property type="component" value="Chromosome"/>
</dbReference>
<dbReference type="EMBL" id="CP046401">
    <property type="protein sequence ID" value="QGY44774.1"/>
    <property type="molecule type" value="Genomic_DNA"/>
</dbReference>
<keyword evidence="3" id="KW-1185">Reference proteome</keyword>
<dbReference type="RefSeq" id="WP_158867398.1">
    <property type="nucleotide sequence ID" value="NZ_CP046401.1"/>
</dbReference>
<evidence type="ECO:0000256" key="1">
    <source>
        <dbReference type="SAM" id="SignalP"/>
    </source>
</evidence>
<organism evidence="2 3">
    <name type="scientific">Maribellus comscasis</name>
    <dbReference type="NCBI Taxonomy" id="2681766"/>
    <lineage>
        <taxon>Bacteria</taxon>
        <taxon>Pseudomonadati</taxon>
        <taxon>Bacteroidota</taxon>
        <taxon>Bacteroidia</taxon>
        <taxon>Marinilabiliales</taxon>
        <taxon>Prolixibacteraceae</taxon>
        <taxon>Maribellus</taxon>
    </lineage>
</organism>
<sequence length="286" mass="32601">MKLLHLLFALFFVIQGIAQDKTDVSLFLKKDKSNYLAQIESKSGNLFTKLGHHGPAVENQWLGFRLYFNKKAAIDVYSKAKPGLEIREKKWYPAKKDQRNGWGADYYKVGKTVGLGGIRLWDGEKVVPLHPVSLRSARVEKAEDSSSMEMLSEGIPYKGEKVSVLVRVTVFSDKREARVEAFSQTGESVQFVTGINYFNNLRIEKSNKYIATWGIHPEDVAAEQVEIGGTILFNRNDFEKELDTGDQHLLISKPTKQMKIRITSANAREAEMNSFEKFKQYLDERN</sequence>
<dbReference type="KEGG" id="mcos:GM418_14180"/>
<reference evidence="2 3" key="1">
    <citation type="submission" date="2019-11" db="EMBL/GenBank/DDBJ databases">
        <authorList>
            <person name="Zheng R.K."/>
            <person name="Sun C.M."/>
        </authorList>
    </citation>
    <scope>NUCLEOTIDE SEQUENCE [LARGE SCALE GENOMIC DNA]</scope>
    <source>
        <strain evidence="2 3">WC007</strain>
    </source>
</reference>
<proteinExistence type="predicted"/>
<feature type="signal peptide" evidence="1">
    <location>
        <begin position="1"/>
        <end position="18"/>
    </location>
</feature>
<protein>
    <submittedName>
        <fullName evidence="2">DUF4861 domain-containing protein</fullName>
    </submittedName>
</protein>
<name>A0A6I6K468_9BACT</name>
<evidence type="ECO:0000313" key="3">
    <source>
        <dbReference type="Proteomes" id="UP000428260"/>
    </source>
</evidence>
<dbReference type="AlphaFoldDB" id="A0A6I6K468"/>
<gene>
    <name evidence="2" type="ORF">GM418_14180</name>
</gene>
<dbReference type="Pfam" id="PF16153">
    <property type="entry name" value="DUF4861"/>
    <property type="match status" value="1"/>
</dbReference>
<feature type="chain" id="PRO_5026020353" evidence="1">
    <location>
        <begin position="19"/>
        <end position="286"/>
    </location>
</feature>
<evidence type="ECO:0000313" key="2">
    <source>
        <dbReference type="EMBL" id="QGY44774.1"/>
    </source>
</evidence>